<proteinExistence type="predicted"/>
<keyword evidence="2" id="KW-1133">Transmembrane helix</keyword>
<keyword evidence="2" id="KW-0472">Membrane</keyword>
<dbReference type="Proteomes" id="UP000463224">
    <property type="component" value="Unassembled WGS sequence"/>
</dbReference>
<sequence length="163" mass="17712">MRFSALFAVFLVVPLLEIAAFVAIGGRIGVFATLAIVVLTALIGSVLLRVQGFGLLRRIQAETDAGRVPKRELIHGAMILFAGLLLLLPGFVTDACGFALFVPALRDAVWSLVKSRLKVHFNVGGRPEPDFTPRDETVIDLDEKDFSRSGPADSPWKGPNRDE</sequence>
<comment type="caution">
    <text evidence="3">The sequence shown here is derived from an EMBL/GenBank/DDBJ whole genome shotgun (WGS) entry which is preliminary data.</text>
</comment>
<feature type="region of interest" description="Disordered" evidence="1">
    <location>
        <begin position="129"/>
        <end position="163"/>
    </location>
</feature>
<dbReference type="Pfam" id="PF04186">
    <property type="entry name" value="FxsA"/>
    <property type="match status" value="1"/>
</dbReference>
<name>A0A844QBM1_9HYPH</name>
<dbReference type="AlphaFoldDB" id="A0A844QBM1"/>
<feature type="transmembrane region" description="Helical" evidence="2">
    <location>
        <begin position="30"/>
        <end position="50"/>
    </location>
</feature>
<dbReference type="GO" id="GO:0016020">
    <property type="term" value="C:membrane"/>
    <property type="evidence" value="ECO:0007669"/>
    <property type="project" value="InterPro"/>
</dbReference>
<keyword evidence="2" id="KW-0812">Transmembrane</keyword>
<feature type="transmembrane region" description="Helical" evidence="2">
    <location>
        <begin position="77"/>
        <end position="102"/>
    </location>
</feature>
<dbReference type="PANTHER" id="PTHR35335">
    <property type="entry name" value="UPF0716 PROTEIN FXSA"/>
    <property type="match status" value="1"/>
</dbReference>
<gene>
    <name evidence="3" type="primary">fxsA</name>
    <name evidence="3" type="ORF">GN330_05215</name>
</gene>
<organism evidence="3 4">
    <name type="scientific">Nitratireductor arenosus</name>
    <dbReference type="NCBI Taxonomy" id="2682096"/>
    <lineage>
        <taxon>Bacteria</taxon>
        <taxon>Pseudomonadati</taxon>
        <taxon>Pseudomonadota</taxon>
        <taxon>Alphaproteobacteria</taxon>
        <taxon>Hyphomicrobiales</taxon>
        <taxon>Phyllobacteriaceae</taxon>
        <taxon>Nitratireductor</taxon>
    </lineage>
</organism>
<keyword evidence="4" id="KW-1185">Reference proteome</keyword>
<evidence type="ECO:0000313" key="3">
    <source>
        <dbReference type="EMBL" id="MVA96645.1"/>
    </source>
</evidence>
<evidence type="ECO:0000256" key="2">
    <source>
        <dbReference type="SAM" id="Phobius"/>
    </source>
</evidence>
<accession>A0A844QBM1</accession>
<dbReference type="InterPro" id="IPR007313">
    <property type="entry name" value="FxsA"/>
</dbReference>
<dbReference type="EMBL" id="WPHG01000001">
    <property type="protein sequence ID" value="MVA96645.1"/>
    <property type="molecule type" value="Genomic_DNA"/>
</dbReference>
<dbReference type="PANTHER" id="PTHR35335:SF1">
    <property type="entry name" value="UPF0716 PROTEIN FXSA"/>
    <property type="match status" value="1"/>
</dbReference>
<evidence type="ECO:0000313" key="4">
    <source>
        <dbReference type="Proteomes" id="UP000463224"/>
    </source>
</evidence>
<reference evidence="3 4" key="1">
    <citation type="submission" date="2019-12" db="EMBL/GenBank/DDBJ databases">
        <title>Nitratireductor arenosus sp. nov., Isolated from sea sand, Jeju island, South Korea.</title>
        <authorList>
            <person name="Kim W."/>
        </authorList>
    </citation>
    <scope>NUCLEOTIDE SEQUENCE [LARGE SCALE GENOMIC DNA]</scope>
    <source>
        <strain evidence="3 4">CAU 1489</strain>
    </source>
</reference>
<evidence type="ECO:0000256" key="1">
    <source>
        <dbReference type="SAM" id="MobiDB-lite"/>
    </source>
</evidence>
<dbReference type="RefSeq" id="WP_343040287.1">
    <property type="nucleotide sequence ID" value="NZ_WPHG01000001.1"/>
</dbReference>
<dbReference type="NCBIfam" id="NF008528">
    <property type="entry name" value="PRK11463.1-2"/>
    <property type="match status" value="1"/>
</dbReference>
<protein>
    <submittedName>
        <fullName evidence="3">Membrane protein FxsA</fullName>
    </submittedName>
</protein>